<dbReference type="AlphaFoldDB" id="A0A1V8SXC2"/>
<comment type="caution">
    <text evidence="1">The sequence shown here is derived from an EMBL/GenBank/DDBJ whole genome shotgun (WGS) entry which is preliminary data.</text>
</comment>
<protein>
    <submittedName>
        <fullName evidence="1">Uncharacterized protein</fullName>
    </submittedName>
</protein>
<reference evidence="2" key="1">
    <citation type="submission" date="2017-03" db="EMBL/GenBank/DDBJ databases">
        <title>Genomes of endolithic fungi from Antarctica.</title>
        <authorList>
            <person name="Coleine C."/>
            <person name="Masonjones S."/>
            <person name="Stajich J.E."/>
        </authorList>
    </citation>
    <scope>NUCLEOTIDE SEQUENCE [LARGE SCALE GENOMIC DNA]</scope>
    <source>
        <strain evidence="2">CCFEE 5527</strain>
    </source>
</reference>
<organism evidence="1 2">
    <name type="scientific">Cryoendolithus antarcticus</name>
    <dbReference type="NCBI Taxonomy" id="1507870"/>
    <lineage>
        <taxon>Eukaryota</taxon>
        <taxon>Fungi</taxon>
        <taxon>Dikarya</taxon>
        <taxon>Ascomycota</taxon>
        <taxon>Pezizomycotina</taxon>
        <taxon>Dothideomycetes</taxon>
        <taxon>Dothideomycetidae</taxon>
        <taxon>Cladosporiales</taxon>
        <taxon>Cladosporiaceae</taxon>
        <taxon>Cryoendolithus</taxon>
    </lineage>
</organism>
<proteinExistence type="predicted"/>
<evidence type="ECO:0000313" key="1">
    <source>
        <dbReference type="EMBL" id="OQO03729.1"/>
    </source>
</evidence>
<keyword evidence="2" id="KW-1185">Reference proteome</keyword>
<dbReference type="InParanoid" id="A0A1V8SXC2"/>
<accession>A0A1V8SXC2</accession>
<sequence>MERDIRRLFPSEVPRMLRTFTTPPVHKGEVRVHLRGATTRDYFTRSMETLVLEHPEDSLIRQISALSLILERIDWLVLDLDDNLDQWESQRRREEYAATISELRHMVETMGLGDEEGRDLFSAFFQTADELPIVEGE</sequence>
<dbReference type="EMBL" id="NAJO01000024">
    <property type="protein sequence ID" value="OQO03729.1"/>
    <property type="molecule type" value="Genomic_DNA"/>
</dbReference>
<evidence type="ECO:0000313" key="2">
    <source>
        <dbReference type="Proteomes" id="UP000192596"/>
    </source>
</evidence>
<gene>
    <name evidence="1" type="ORF">B0A48_10394</name>
</gene>
<name>A0A1V8SXC2_9PEZI</name>
<dbReference type="Proteomes" id="UP000192596">
    <property type="component" value="Unassembled WGS sequence"/>
</dbReference>